<dbReference type="PANTHER" id="PTHR24096:SF149">
    <property type="entry name" value="AMP-BINDING DOMAIN-CONTAINING PROTEIN-RELATED"/>
    <property type="match status" value="1"/>
</dbReference>
<protein>
    <recommendedName>
        <fullName evidence="3">AMP-binding enzyme C-terminal domain-containing protein</fullName>
    </recommendedName>
</protein>
<proteinExistence type="inferred from homology"/>
<dbReference type="Gene3D" id="3.30.300.30">
    <property type="match status" value="1"/>
</dbReference>
<reference evidence="4 5" key="1">
    <citation type="journal article" date="2023" name="G3 (Bethesda)">
        <title>A chromosome-level genome assembly of Zasmidium syzygii isolated from banana leaves.</title>
        <authorList>
            <person name="van Westerhoven A.C."/>
            <person name="Mehrabi R."/>
            <person name="Talebi R."/>
            <person name="Steentjes M.B.F."/>
            <person name="Corcolon B."/>
            <person name="Chong P.A."/>
            <person name="Kema G.H.J."/>
            <person name="Seidl M.F."/>
        </authorList>
    </citation>
    <scope>NUCLEOTIDE SEQUENCE [LARGE SCALE GENOMIC DNA]</scope>
    <source>
        <strain evidence="4 5">P124</strain>
    </source>
</reference>
<dbReference type="SUPFAM" id="SSF56801">
    <property type="entry name" value="Acetyl-CoA synthetase-like"/>
    <property type="match status" value="1"/>
</dbReference>
<evidence type="ECO:0000256" key="1">
    <source>
        <dbReference type="ARBA" id="ARBA00006432"/>
    </source>
</evidence>
<evidence type="ECO:0000256" key="2">
    <source>
        <dbReference type="ARBA" id="ARBA00022598"/>
    </source>
</evidence>
<organism evidence="4 5">
    <name type="scientific">Zasmidium cellare</name>
    <name type="common">Wine cellar mold</name>
    <name type="synonym">Racodium cellare</name>
    <dbReference type="NCBI Taxonomy" id="395010"/>
    <lineage>
        <taxon>Eukaryota</taxon>
        <taxon>Fungi</taxon>
        <taxon>Dikarya</taxon>
        <taxon>Ascomycota</taxon>
        <taxon>Pezizomycotina</taxon>
        <taxon>Dothideomycetes</taxon>
        <taxon>Dothideomycetidae</taxon>
        <taxon>Mycosphaerellales</taxon>
        <taxon>Mycosphaerellaceae</taxon>
        <taxon>Zasmidium</taxon>
    </lineage>
</organism>
<gene>
    <name evidence="4" type="ORF">PRZ48_014296</name>
</gene>
<feature type="domain" description="AMP-binding enzyme C-terminal" evidence="3">
    <location>
        <begin position="81"/>
        <end position="135"/>
    </location>
</feature>
<dbReference type="Gene3D" id="3.40.50.12780">
    <property type="entry name" value="N-terminal domain of ligase-like"/>
    <property type="match status" value="1"/>
</dbReference>
<accession>A0ABR0E0J3</accession>
<dbReference type="PANTHER" id="PTHR24096">
    <property type="entry name" value="LONG-CHAIN-FATTY-ACID--COA LIGASE"/>
    <property type="match status" value="1"/>
</dbReference>
<keyword evidence="5" id="KW-1185">Reference proteome</keyword>
<dbReference type="InterPro" id="IPR045851">
    <property type="entry name" value="AMP-bd_C_sf"/>
</dbReference>
<comment type="caution">
    <text evidence="4">The sequence shown here is derived from an EMBL/GenBank/DDBJ whole genome shotgun (WGS) entry which is preliminary data.</text>
</comment>
<dbReference type="EMBL" id="JAXOVC010000013">
    <property type="protein sequence ID" value="KAK4494940.1"/>
    <property type="molecule type" value="Genomic_DNA"/>
</dbReference>
<comment type="similarity">
    <text evidence="1">Belongs to the ATP-dependent AMP-binding enzyme family.</text>
</comment>
<name>A0ABR0E0J3_ZASCE</name>
<evidence type="ECO:0000313" key="5">
    <source>
        <dbReference type="Proteomes" id="UP001305779"/>
    </source>
</evidence>
<sequence>MSLDGRTELDSNKKGHLWLKGPAVTRGYWKRPDTTANNLTEDGWLKTGDLAYAREDGKVCVLDRVENVIQTPEGYQVVPFEVEAAIMEIRGVQEAVVVGVKSDANTSTSEPRAFVTIKKGASVTSQDLERELKERRNES</sequence>
<evidence type="ECO:0000313" key="4">
    <source>
        <dbReference type="EMBL" id="KAK4494940.1"/>
    </source>
</evidence>
<dbReference type="Pfam" id="PF13193">
    <property type="entry name" value="AMP-binding_C"/>
    <property type="match status" value="1"/>
</dbReference>
<evidence type="ECO:0000259" key="3">
    <source>
        <dbReference type="Pfam" id="PF13193"/>
    </source>
</evidence>
<dbReference type="InterPro" id="IPR042099">
    <property type="entry name" value="ANL_N_sf"/>
</dbReference>
<keyword evidence="2" id="KW-0436">Ligase</keyword>
<dbReference type="InterPro" id="IPR025110">
    <property type="entry name" value="AMP-bd_C"/>
</dbReference>
<dbReference type="Proteomes" id="UP001305779">
    <property type="component" value="Unassembled WGS sequence"/>
</dbReference>